<keyword evidence="10" id="KW-1185">Reference proteome</keyword>
<keyword evidence="5" id="KW-0547">Nucleotide-binding</keyword>
<organism evidence="9 10">
    <name type="scientific">Paenibacillus gallinarum</name>
    <dbReference type="NCBI Taxonomy" id="2762232"/>
    <lineage>
        <taxon>Bacteria</taxon>
        <taxon>Bacillati</taxon>
        <taxon>Bacillota</taxon>
        <taxon>Bacilli</taxon>
        <taxon>Bacillales</taxon>
        <taxon>Paenibacillaceae</taxon>
        <taxon>Paenibacillus</taxon>
    </lineage>
</organism>
<dbReference type="PROSITE" id="PS50893">
    <property type="entry name" value="ABC_TRANSPORTER_2"/>
    <property type="match status" value="1"/>
</dbReference>
<sequence length="271" mass="30584">MNVLEVNGLSITDERKKTVLVENVNFTLDRNHCLGIVGESGSGKSITTKAILGLTQPSLKVTGHVYFHGDDLLQLGKKEMRKIRGKRICMILQDAMSAFDPLYTMGSQMIETLCENLEISKKEARILSIIELEKMQIKEPEQVLKKYPHQLSGGMLQRCMIAIAMAVKPDIIIADEPTTALDSITQNEVVKEFERLRSELDTAVLFISHDLGVVQRLAQTVLVMKEGKQVEYGKIEDVFSNPEQEYTKFLIHTREQLTKSFSDAMRKDDPV</sequence>
<evidence type="ECO:0000259" key="8">
    <source>
        <dbReference type="PROSITE" id="PS50893"/>
    </source>
</evidence>
<keyword evidence="6 9" id="KW-0067">ATP-binding</keyword>
<dbReference type="EMBL" id="JACSQL010000007">
    <property type="protein sequence ID" value="MBD7969550.1"/>
    <property type="molecule type" value="Genomic_DNA"/>
</dbReference>
<dbReference type="Pfam" id="PF00005">
    <property type="entry name" value="ABC_tran"/>
    <property type="match status" value="1"/>
</dbReference>
<feature type="domain" description="ABC transporter" evidence="8">
    <location>
        <begin position="4"/>
        <end position="251"/>
    </location>
</feature>
<dbReference type="InterPro" id="IPR027417">
    <property type="entry name" value="P-loop_NTPase"/>
</dbReference>
<dbReference type="InterPro" id="IPR003593">
    <property type="entry name" value="AAA+_ATPase"/>
</dbReference>
<reference evidence="9 10" key="1">
    <citation type="submission" date="2020-08" db="EMBL/GenBank/DDBJ databases">
        <title>A Genomic Blueprint of the Chicken Gut Microbiome.</title>
        <authorList>
            <person name="Gilroy R."/>
            <person name="Ravi A."/>
            <person name="Getino M."/>
            <person name="Pursley I."/>
            <person name="Horton D.L."/>
            <person name="Alikhan N.-F."/>
            <person name="Baker D."/>
            <person name="Gharbi K."/>
            <person name="Hall N."/>
            <person name="Watson M."/>
            <person name="Adriaenssens E.M."/>
            <person name="Foster-Nyarko E."/>
            <person name="Jarju S."/>
            <person name="Secka A."/>
            <person name="Antonio M."/>
            <person name="Oren A."/>
            <person name="Chaudhuri R."/>
            <person name="La Ragione R.M."/>
            <person name="Hildebrand F."/>
            <person name="Pallen M.J."/>
        </authorList>
    </citation>
    <scope>NUCLEOTIDE SEQUENCE [LARGE SCALE GENOMIC DNA]</scope>
    <source>
        <strain evidence="9 10">Sa2BVA9</strain>
    </source>
</reference>
<comment type="similarity">
    <text evidence="2">Belongs to the ABC transporter superfamily.</text>
</comment>
<evidence type="ECO:0000256" key="7">
    <source>
        <dbReference type="ARBA" id="ARBA00023136"/>
    </source>
</evidence>
<dbReference type="CDD" id="cd03257">
    <property type="entry name" value="ABC_NikE_OppD_transporters"/>
    <property type="match status" value="1"/>
</dbReference>
<keyword evidence="4" id="KW-1003">Cell membrane</keyword>
<name>A0ABR8T1B0_9BACL</name>
<evidence type="ECO:0000256" key="3">
    <source>
        <dbReference type="ARBA" id="ARBA00022448"/>
    </source>
</evidence>
<keyword evidence="7" id="KW-0472">Membrane</keyword>
<evidence type="ECO:0000256" key="1">
    <source>
        <dbReference type="ARBA" id="ARBA00004202"/>
    </source>
</evidence>
<dbReference type="PANTHER" id="PTHR43297">
    <property type="entry name" value="OLIGOPEPTIDE TRANSPORT ATP-BINDING PROTEIN APPD"/>
    <property type="match status" value="1"/>
</dbReference>
<dbReference type="Proteomes" id="UP000608071">
    <property type="component" value="Unassembled WGS sequence"/>
</dbReference>
<keyword evidence="3" id="KW-0813">Transport</keyword>
<dbReference type="InterPro" id="IPR050388">
    <property type="entry name" value="ABC_Ni/Peptide_Import"/>
</dbReference>
<dbReference type="GO" id="GO:0005524">
    <property type="term" value="F:ATP binding"/>
    <property type="evidence" value="ECO:0007669"/>
    <property type="project" value="UniProtKB-KW"/>
</dbReference>
<dbReference type="PANTHER" id="PTHR43297:SF2">
    <property type="entry name" value="DIPEPTIDE TRANSPORT ATP-BINDING PROTEIN DPPD"/>
    <property type="match status" value="1"/>
</dbReference>
<comment type="subcellular location">
    <subcellularLocation>
        <location evidence="1">Cell membrane</location>
        <topology evidence="1">Peripheral membrane protein</topology>
    </subcellularLocation>
</comment>
<evidence type="ECO:0000256" key="2">
    <source>
        <dbReference type="ARBA" id="ARBA00005417"/>
    </source>
</evidence>
<dbReference type="SMART" id="SM00382">
    <property type="entry name" value="AAA"/>
    <property type="match status" value="1"/>
</dbReference>
<evidence type="ECO:0000256" key="4">
    <source>
        <dbReference type="ARBA" id="ARBA00022475"/>
    </source>
</evidence>
<dbReference type="SUPFAM" id="SSF52540">
    <property type="entry name" value="P-loop containing nucleoside triphosphate hydrolases"/>
    <property type="match status" value="1"/>
</dbReference>
<gene>
    <name evidence="9" type="ORF">H9647_15910</name>
</gene>
<evidence type="ECO:0000256" key="5">
    <source>
        <dbReference type="ARBA" id="ARBA00022741"/>
    </source>
</evidence>
<dbReference type="Gene3D" id="3.40.50.300">
    <property type="entry name" value="P-loop containing nucleotide triphosphate hydrolases"/>
    <property type="match status" value="1"/>
</dbReference>
<proteinExistence type="inferred from homology"/>
<evidence type="ECO:0000313" key="10">
    <source>
        <dbReference type="Proteomes" id="UP000608071"/>
    </source>
</evidence>
<dbReference type="InterPro" id="IPR003439">
    <property type="entry name" value="ABC_transporter-like_ATP-bd"/>
</dbReference>
<evidence type="ECO:0000313" key="9">
    <source>
        <dbReference type="EMBL" id="MBD7969550.1"/>
    </source>
</evidence>
<protein>
    <submittedName>
        <fullName evidence="9">ABC transporter ATP-binding protein</fullName>
    </submittedName>
</protein>
<accession>A0ABR8T1B0</accession>
<comment type="caution">
    <text evidence="9">The sequence shown here is derived from an EMBL/GenBank/DDBJ whole genome shotgun (WGS) entry which is preliminary data.</text>
</comment>
<evidence type="ECO:0000256" key="6">
    <source>
        <dbReference type="ARBA" id="ARBA00022840"/>
    </source>
</evidence>